<dbReference type="OrthoDB" id="529995at2759"/>
<reference evidence="2" key="1">
    <citation type="journal article" date="2020" name="bioRxiv">
        <title>Comparative genomics of Chlamydomonas.</title>
        <authorList>
            <person name="Craig R.J."/>
            <person name="Hasan A.R."/>
            <person name="Ness R.W."/>
            <person name="Keightley P.D."/>
        </authorList>
    </citation>
    <scope>NUCLEOTIDE SEQUENCE</scope>
    <source>
        <strain evidence="2">CCAP 11/70</strain>
    </source>
</reference>
<feature type="transmembrane region" description="Helical" evidence="1">
    <location>
        <begin position="100"/>
        <end position="127"/>
    </location>
</feature>
<keyword evidence="1" id="KW-0472">Membrane</keyword>
<dbReference type="AlphaFoldDB" id="A0A836BUQ9"/>
<protein>
    <recommendedName>
        <fullName evidence="4">Transmembrane protein</fullName>
    </recommendedName>
</protein>
<accession>A0A836BUQ9</accession>
<dbReference type="Proteomes" id="UP000612055">
    <property type="component" value="Unassembled WGS sequence"/>
</dbReference>
<gene>
    <name evidence="2" type="ORF">HYH03_012287</name>
</gene>
<evidence type="ECO:0000313" key="3">
    <source>
        <dbReference type="Proteomes" id="UP000612055"/>
    </source>
</evidence>
<feature type="transmembrane region" description="Helical" evidence="1">
    <location>
        <begin position="69"/>
        <end position="88"/>
    </location>
</feature>
<evidence type="ECO:0000313" key="2">
    <source>
        <dbReference type="EMBL" id="KAG2489267.1"/>
    </source>
</evidence>
<feature type="transmembrane region" description="Helical" evidence="1">
    <location>
        <begin position="139"/>
        <end position="165"/>
    </location>
</feature>
<comment type="caution">
    <text evidence="2">The sequence shown here is derived from an EMBL/GenBank/DDBJ whole genome shotgun (WGS) entry which is preliminary data.</text>
</comment>
<evidence type="ECO:0000256" key="1">
    <source>
        <dbReference type="SAM" id="Phobius"/>
    </source>
</evidence>
<name>A0A836BUQ9_9CHLO</name>
<sequence>MPRVPTVLDTLFRLATDRPHTTKKAWDNPMYEPVRQVQLHKAITVKPESGDLIDVMFPNPQTLQRRMRYGLAAVILLVVAHAFVLAYTDPIYIQAPLTQVIVYCFQVGILLAIAMAFFVLTASTLYVQLGRYDLYLREFAFFYGLFVLELAVYVAVRIYSAVLVYRRISYLDLWDAPGYTPLWMVNRAVLLLYWVAAVASSIAAFNPKYFDPLHLVGLDKAAKEREEERERKRAARRDGKKWWS</sequence>
<keyword evidence="3" id="KW-1185">Reference proteome</keyword>
<dbReference type="EMBL" id="JAEHOE010000075">
    <property type="protein sequence ID" value="KAG2489267.1"/>
    <property type="molecule type" value="Genomic_DNA"/>
</dbReference>
<keyword evidence="1" id="KW-0812">Transmembrane</keyword>
<proteinExistence type="predicted"/>
<feature type="transmembrane region" description="Helical" evidence="1">
    <location>
        <begin position="185"/>
        <end position="205"/>
    </location>
</feature>
<keyword evidence="1" id="KW-1133">Transmembrane helix</keyword>
<evidence type="ECO:0008006" key="4">
    <source>
        <dbReference type="Google" id="ProtNLM"/>
    </source>
</evidence>
<organism evidence="2 3">
    <name type="scientific">Edaphochlamys debaryana</name>
    <dbReference type="NCBI Taxonomy" id="47281"/>
    <lineage>
        <taxon>Eukaryota</taxon>
        <taxon>Viridiplantae</taxon>
        <taxon>Chlorophyta</taxon>
        <taxon>core chlorophytes</taxon>
        <taxon>Chlorophyceae</taxon>
        <taxon>CS clade</taxon>
        <taxon>Chlamydomonadales</taxon>
        <taxon>Chlamydomonadales incertae sedis</taxon>
        <taxon>Edaphochlamys</taxon>
    </lineage>
</organism>